<dbReference type="Gene3D" id="3.40.50.300">
    <property type="entry name" value="P-loop containing nucleotide triphosphate hydrolases"/>
    <property type="match status" value="1"/>
</dbReference>
<evidence type="ECO:0000256" key="7">
    <source>
        <dbReference type="ARBA" id="ARBA00023136"/>
    </source>
</evidence>
<dbReference type="EMBL" id="HG964446">
    <property type="protein sequence ID" value="CDO87631.1"/>
    <property type="molecule type" value="Genomic_DNA"/>
</dbReference>
<organism evidence="10">
    <name type="scientific">Mycobacterium triplex</name>
    <dbReference type="NCBI Taxonomy" id="47839"/>
    <lineage>
        <taxon>Bacteria</taxon>
        <taxon>Bacillati</taxon>
        <taxon>Actinomycetota</taxon>
        <taxon>Actinomycetes</taxon>
        <taxon>Mycobacteriales</taxon>
        <taxon>Mycobacteriaceae</taxon>
        <taxon>Mycobacterium</taxon>
        <taxon>Mycobacterium simiae complex</taxon>
    </lineage>
</organism>
<keyword evidence="3 8" id="KW-0812">Transmembrane</keyword>
<keyword evidence="4" id="KW-0547">Nucleotide-binding</keyword>
<gene>
    <name evidence="10" type="ORF">BN973_01986</name>
</gene>
<dbReference type="Pfam" id="PF00005">
    <property type="entry name" value="ABC_tran"/>
    <property type="match status" value="1"/>
</dbReference>
<dbReference type="PROSITE" id="PS00211">
    <property type="entry name" value="ABC_TRANSPORTER_1"/>
    <property type="match status" value="1"/>
</dbReference>
<evidence type="ECO:0000256" key="5">
    <source>
        <dbReference type="ARBA" id="ARBA00022840"/>
    </source>
</evidence>
<evidence type="ECO:0000256" key="3">
    <source>
        <dbReference type="ARBA" id="ARBA00022692"/>
    </source>
</evidence>
<evidence type="ECO:0000256" key="8">
    <source>
        <dbReference type="SAM" id="Phobius"/>
    </source>
</evidence>
<protein>
    <submittedName>
        <fullName evidence="10">Multidrug ABC transporter ATPase</fullName>
    </submittedName>
</protein>
<dbReference type="InterPro" id="IPR003439">
    <property type="entry name" value="ABC_transporter-like_ATP-bd"/>
</dbReference>
<evidence type="ECO:0000313" key="10">
    <source>
        <dbReference type="EMBL" id="CDO87631.1"/>
    </source>
</evidence>
<feature type="transmembrane region" description="Helical" evidence="8">
    <location>
        <begin position="353"/>
        <end position="374"/>
    </location>
</feature>
<evidence type="ECO:0000259" key="9">
    <source>
        <dbReference type="PROSITE" id="PS50893"/>
    </source>
</evidence>
<evidence type="ECO:0000256" key="4">
    <source>
        <dbReference type="ARBA" id="ARBA00022741"/>
    </source>
</evidence>
<feature type="domain" description="ABC transporter" evidence="9">
    <location>
        <begin position="21"/>
        <end position="251"/>
    </location>
</feature>
<dbReference type="HOGENOM" id="CLU_012042_1_0_11"/>
<comment type="subcellular location">
    <subcellularLocation>
        <location evidence="1">Membrane</location>
        <topology evidence="1">Multi-pass membrane protein</topology>
    </subcellularLocation>
</comment>
<dbReference type="InterPro" id="IPR027417">
    <property type="entry name" value="P-loop_NTPase"/>
</dbReference>
<dbReference type="eggNOG" id="COG1131">
    <property type="taxonomic scope" value="Bacteria"/>
</dbReference>
<feature type="transmembrane region" description="Helical" evidence="8">
    <location>
        <begin position="314"/>
        <end position="333"/>
    </location>
</feature>
<dbReference type="GO" id="GO:0005524">
    <property type="term" value="F:ATP binding"/>
    <property type="evidence" value="ECO:0007669"/>
    <property type="project" value="UniProtKB-KW"/>
</dbReference>
<dbReference type="eggNOG" id="COG0842">
    <property type="taxonomic scope" value="Bacteria"/>
</dbReference>
<keyword evidence="2" id="KW-0813">Transport</keyword>
<keyword evidence="7 8" id="KW-0472">Membrane</keyword>
<dbReference type="STRING" id="47839.BN973_01986"/>
<dbReference type="GO" id="GO:0016887">
    <property type="term" value="F:ATP hydrolysis activity"/>
    <property type="evidence" value="ECO:0007669"/>
    <property type="project" value="InterPro"/>
</dbReference>
<keyword evidence="5" id="KW-0067">ATP-binding</keyword>
<keyword evidence="6 8" id="KW-1133">Transmembrane helix</keyword>
<proteinExistence type="predicted"/>
<feature type="transmembrane region" description="Helical" evidence="8">
    <location>
        <begin position="439"/>
        <end position="460"/>
    </location>
</feature>
<reference evidence="10" key="2">
    <citation type="submission" date="2014-04" db="EMBL/GenBank/DDBJ databases">
        <authorList>
            <person name="Xu Y.W."/>
            <person name="Yang Q."/>
        </authorList>
    </citation>
    <scope>NUCLEOTIDE SEQUENCE</scope>
    <source>
        <strain evidence="10">DSM 44626</strain>
    </source>
</reference>
<dbReference type="InterPro" id="IPR050352">
    <property type="entry name" value="ABCG_transporters"/>
</dbReference>
<dbReference type="PANTHER" id="PTHR48041:SF139">
    <property type="entry name" value="PROTEIN SCARLET"/>
    <property type="match status" value="1"/>
</dbReference>
<dbReference type="GO" id="GO:0016020">
    <property type="term" value="C:membrane"/>
    <property type="evidence" value="ECO:0007669"/>
    <property type="project" value="UniProtKB-SubCell"/>
</dbReference>
<dbReference type="PANTHER" id="PTHR48041">
    <property type="entry name" value="ABC TRANSPORTER G FAMILY MEMBER 28"/>
    <property type="match status" value="1"/>
</dbReference>
<evidence type="ECO:0000256" key="6">
    <source>
        <dbReference type="ARBA" id="ARBA00022989"/>
    </source>
</evidence>
<dbReference type="AlphaFoldDB" id="A0A024JVH9"/>
<dbReference type="InterPro" id="IPR013525">
    <property type="entry name" value="ABC2_TM"/>
</dbReference>
<dbReference type="Pfam" id="PF01061">
    <property type="entry name" value="ABC2_membrane"/>
    <property type="match status" value="1"/>
</dbReference>
<sequence>MTCATTVIAPRIPPAATVGGLDVRDVSLTLDGNVIALDRISFTARPGTLTAVIGPSGAGKSTLAKVIAGATRPTAGAVSLDGTACVLSHNRIGMVPQDDVVHGRLTVGQALEFAAELRMPAATPACDRRQVIAAVLEELELTPHAATRIEKLSGGQRKRVSIALELLTRPSLLVLDEPTTGLDPALDRTVMAMLRRLADAGRVIVVVTHSLTFLDVCDQVLLLAPGGKTAFCGRPDEIGSVIGAVDWADIFSIVCADPAGVQRRFMASAGSQADMTMVRLIWPAEPTEPARAGRWRQLSTLARRQVRLLVANRGYLIFLTVLPFIVGLLPLTVAGHAGLGHADASVPFEAKHVIALTSFAAILMGITLTARDLVGERAIFRREQAAGLCSTAYLLAKIAVFGGVAMTQSAILVLIVTAPGIGKPGPTGAAILGGPMLELFVGVAATSVAAMVAGLAISALARTSDQVIVLLAMTLMAQLVLAGGFIPVTNRPLFETLAWFTPGRWGFAATASTADLTHLVAGIADDTHWHRTASTWLFDMIMLGVLAVLFAGVAWWRTRRDERA</sequence>
<feature type="transmembrane region" description="Helical" evidence="8">
    <location>
        <begin position="394"/>
        <end position="419"/>
    </location>
</feature>
<evidence type="ECO:0000256" key="2">
    <source>
        <dbReference type="ARBA" id="ARBA00022448"/>
    </source>
</evidence>
<accession>A0A024JVH9</accession>
<feature type="transmembrane region" description="Helical" evidence="8">
    <location>
        <begin position="467"/>
        <end position="486"/>
    </location>
</feature>
<dbReference type="PROSITE" id="PS50893">
    <property type="entry name" value="ABC_TRANSPORTER_2"/>
    <property type="match status" value="1"/>
</dbReference>
<dbReference type="GO" id="GO:0140359">
    <property type="term" value="F:ABC-type transporter activity"/>
    <property type="evidence" value="ECO:0007669"/>
    <property type="project" value="InterPro"/>
</dbReference>
<dbReference type="SUPFAM" id="SSF52540">
    <property type="entry name" value="P-loop containing nucleoside triphosphate hydrolases"/>
    <property type="match status" value="1"/>
</dbReference>
<name>A0A024JVH9_9MYCO</name>
<dbReference type="Proteomes" id="UP000028880">
    <property type="component" value="Unassembled WGS sequence"/>
</dbReference>
<feature type="transmembrane region" description="Helical" evidence="8">
    <location>
        <begin position="536"/>
        <end position="556"/>
    </location>
</feature>
<evidence type="ECO:0000256" key="1">
    <source>
        <dbReference type="ARBA" id="ARBA00004141"/>
    </source>
</evidence>
<dbReference type="SMART" id="SM00382">
    <property type="entry name" value="AAA"/>
    <property type="match status" value="1"/>
</dbReference>
<dbReference type="InterPro" id="IPR003593">
    <property type="entry name" value="AAA+_ATPase"/>
</dbReference>
<reference evidence="10" key="1">
    <citation type="journal article" date="2014" name="Genome Announc.">
        <title>Draft Genome Sequence of Mycobacterium triplex DSM 44626.</title>
        <authorList>
            <person name="Sassi M."/>
            <person name="Croce O."/>
            <person name="Robert C."/>
            <person name="Raoult D."/>
            <person name="Drancourt M."/>
        </authorList>
    </citation>
    <scope>NUCLEOTIDE SEQUENCE [LARGE SCALE GENOMIC DNA]</scope>
    <source>
        <strain evidence="10">DSM 44626</strain>
    </source>
</reference>
<dbReference type="InterPro" id="IPR017871">
    <property type="entry name" value="ABC_transporter-like_CS"/>
</dbReference>